<reference evidence="2" key="1">
    <citation type="journal article" date="2007" name="Nature">
        <title>The grapevine genome sequence suggests ancestral hexaploidization in major angiosperm phyla.</title>
        <authorList>
            <consortium name="The French-Italian Public Consortium for Grapevine Genome Characterization."/>
            <person name="Jaillon O."/>
            <person name="Aury J.-M."/>
            <person name="Noel B."/>
            <person name="Policriti A."/>
            <person name="Clepet C."/>
            <person name="Casagrande A."/>
            <person name="Choisne N."/>
            <person name="Aubourg S."/>
            <person name="Vitulo N."/>
            <person name="Jubin C."/>
            <person name="Vezzi A."/>
            <person name="Legeai F."/>
            <person name="Hugueney P."/>
            <person name="Dasilva C."/>
            <person name="Horner D."/>
            <person name="Mica E."/>
            <person name="Jublot D."/>
            <person name="Poulain J."/>
            <person name="Bruyere C."/>
            <person name="Billault A."/>
            <person name="Segurens B."/>
            <person name="Gouyvenoux M."/>
            <person name="Ugarte E."/>
            <person name="Cattonaro F."/>
            <person name="Anthouard V."/>
            <person name="Vico V."/>
            <person name="Del Fabbro C."/>
            <person name="Alaux M."/>
            <person name="Di Gaspero G."/>
            <person name="Dumas V."/>
            <person name="Felice N."/>
            <person name="Paillard S."/>
            <person name="Juman I."/>
            <person name="Moroldo M."/>
            <person name="Scalabrin S."/>
            <person name="Canaguier A."/>
            <person name="Le Clainche I."/>
            <person name="Malacrida G."/>
            <person name="Durand E."/>
            <person name="Pesole G."/>
            <person name="Laucou V."/>
            <person name="Chatelet P."/>
            <person name="Merdinoglu D."/>
            <person name="Delledonne M."/>
            <person name="Pezzotti M."/>
            <person name="Lecharny A."/>
            <person name="Scarpelli C."/>
            <person name="Artiguenave F."/>
            <person name="Pe M.E."/>
            <person name="Valle G."/>
            <person name="Morgante M."/>
            <person name="Caboche M."/>
            <person name="Adam-Blondon A.-F."/>
            <person name="Weissenbach J."/>
            <person name="Quetier F."/>
            <person name="Wincker P."/>
        </authorList>
    </citation>
    <scope>NUCLEOTIDE SEQUENCE [LARGE SCALE GENOMIC DNA]</scope>
    <source>
        <strain evidence="2">cv. Pinot noir / PN40024</strain>
    </source>
</reference>
<dbReference type="Proteomes" id="UP000009183">
    <property type="component" value="Chromosome 1"/>
</dbReference>
<dbReference type="HOGENOM" id="CLU_3243206_0_0_1"/>
<name>D7TNH3_VITVI</name>
<proteinExistence type="predicted"/>
<sequence length="43" mass="5002">MSKVKLYHSLVLVVGGNNNIKMINFNQFLNNNMHFLNVCYCLI</sequence>
<accession>D7TNH3</accession>
<dbReference type="AlphaFoldDB" id="D7TNH3"/>
<organism evidence="1 2">
    <name type="scientific">Vitis vinifera</name>
    <name type="common">Grape</name>
    <dbReference type="NCBI Taxonomy" id="29760"/>
    <lineage>
        <taxon>Eukaryota</taxon>
        <taxon>Viridiplantae</taxon>
        <taxon>Streptophyta</taxon>
        <taxon>Embryophyta</taxon>
        <taxon>Tracheophyta</taxon>
        <taxon>Spermatophyta</taxon>
        <taxon>Magnoliopsida</taxon>
        <taxon>eudicotyledons</taxon>
        <taxon>Gunneridae</taxon>
        <taxon>Pentapetalae</taxon>
        <taxon>rosids</taxon>
        <taxon>Vitales</taxon>
        <taxon>Vitaceae</taxon>
        <taxon>Viteae</taxon>
        <taxon>Vitis</taxon>
    </lineage>
</organism>
<dbReference type="EMBL" id="FN596002">
    <property type="protein sequence ID" value="CBI32046.3"/>
    <property type="molecule type" value="Genomic_DNA"/>
</dbReference>
<protein>
    <submittedName>
        <fullName evidence="1">Uncharacterized protein</fullName>
    </submittedName>
</protein>
<keyword evidence="2" id="KW-1185">Reference proteome</keyword>
<dbReference type="InParanoid" id="D7TNH3"/>
<dbReference type="PaxDb" id="29760-VIT_01s0026g01270.t01"/>
<gene>
    <name evidence="1" type="ordered locus">VIT_01s0026g01270</name>
</gene>
<dbReference type="STRING" id="29760.D7TNH3"/>
<evidence type="ECO:0000313" key="1">
    <source>
        <dbReference type="EMBL" id="CBI32046.3"/>
    </source>
</evidence>
<evidence type="ECO:0000313" key="2">
    <source>
        <dbReference type="Proteomes" id="UP000009183"/>
    </source>
</evidence>